<dbReference type="Pfam" id="PF13639">
    <property type="entry name" value="zf-RING_2"/>
    <property type="match status" value="1"/>
</dbReference>
<dbReference type="AlphaFoldDB" id="A0A1E5UIE9"/>
<keyword evidence="1" id="KW-0862">Zinc</keyword>
<evidence type="ECO:0000259" key="3">
    <source>
        <dbReference type="PROSITE" id="PS50089"/>
    </source>
</evidence>
<dbReference type="Gene3D" id="3.30.40.10">
    <property type="entry name" value="Zinc/RING finger domain, C3HC4 (zinc finger)"/>
    <property type="match status" value="1"/>
</dbReference>
<dbReference type="InterPro" id="IPR051826">
    <property type="entry name" value="E3_ubiquitin-ligase_domain"/>
</dbReference>
<dbReference type="CDD" id="cd16448">
    <property type="entry name" value="RING-H2"/>
    <property type="match status" value="1"/>
</dbReference>
<evidence type="ECO:0000313" key="5">
    <source>
        <dbReference type="Proteomes" id="UP000095767"/>
    </source>
</evidence>
<keyword evidence="5" id="KW-1185">Reference proteome</keyword>
<dbReference type="EMBL" id="LWDX02076298">
    <property type="protein sequence ID" value="OEL12662.1"/>
    <property type="molecule type" value="Genomic_DNA"/>
</dbReference>
<dbReference type="PANTHER" id="PTHR22765">
    <property type="entry name" value="RING FINGER AND PROTEASE ASSOCIATED DOMAIN-CONTAINING"/>
    <property type="match status" value="1"/>
</dbReference>
<dbReference type="GO" id="GO:0061630">
    <property type="term" value="F:ubiquitin protein ligase activity"/>
    <property type="evidence" value="ECO:0007669"/>
    <property type="project" value="TreeGrafter"/>
</dbReference>
<dbReference type="SUPFAM" id="SSF57850">
    <property type="entry name" value="RING/U-box"/>
    <property type="match status" value="1"/>
</dbReference>
<comment type="caution">
    <text evidence="4">The sequence shown here is derived from an EMBL/GenBank/DDBJ whole genome shotgun (WGS) entry which is preliminary data.</text>
</comment>
<protein>
    <recommendedName>
        <fullName evidence="3">RING-type domain-containing protein</fullName>
    </recommendedName>
</protein>
<evidence type="ECO:0000256" key="1">
    <source>
        <dbReference type="PROSITE-ProRule" id="PRU00175"/>
    </source>
</evidence>
<accession>A0A1E5UIE9</accession>
<feature type="region of interest" description="Disordered" evidence="2">
    <location>
        <begin position="1"/>
        <end position="31"/>
    </location>
</feature>
<dbReference type="OrthoDB" id="672981at2759"/>
<gene>
    <name evidence="4" type="ORF">BAE44_0026319</name>
</gene>
<dbReference type="PROSITE" id="PS50089">
    <property type="entry name" value="ZF_RING_2"/>
    <property type="match status" value="1"/>
</dbReference>
<name>A0A1E5UIE9_9POAL</name>
<keyword evidence="1" id="KW-0479">Metal-binding</keyword>
<keyword evidence="1" id="KW-0863">Zinc-finger</keyword>
<evidence type="ECO:0000313" key="4">
    <source>
        <dbReference type="EMBL" id="OEL12662.1"/>
    </source>
</evidence>
<dbReference type="PANTHER" id="PTHR22765:SF303">
    <property type="entry name" value="RING-TYPE DOMAIN-CONTAINING PROTEIN"/>
    <property type="match status" value="1"/>
</dbReference>
<sequence>MEECITPQGGGKEPPVAAPPPVPPPGGDVFDPTRFDGAILALTALGGSLEEDLVLLGQEDGEDLADAYDDEDVEVYDMDDDADGGESDSELEEKDEPLRFWDGDAAGSNNDLAARPVMFLGQPARFVSYQNTAGFMRLPAAEAPPGQDAGVIVVHYRYHRFSVPRRSGGHDGVEVPDFGTCLHHVRYLVPFPAVVADPASSLRLVGASLAADVYPYRYHAQLQALWSGMLAAAPVRVPPRATRLVVTVDVGVLRSENCTPERLECMRSALAEQAHEADASPMACGLEQHLPAPVCRDESSGEVHRATKRRRLAIAGELCAICHEVLEQDLAAWPRCSHVFHGKCLEQLLATVRHRCPVCRSTLSIEGMFD</sequence>
<evidence type="ECO:0000256" key="2">
    <source>
        <dbReference type="SAM" id="MobiDB-lite"/>
    </source>
</evidence>
<feature type="compositionally biased region" description="Pro residues" evidence="2">
    <location>
        <begin position="16"/>
        <end position="26"/>
    </location>
</feature>
<dbReference type="SMART" id="SM00184">
    <property type="entry name" value="RING"/>
    <property type="match status" value="1"/>
</dbReference>
<dbReference type="InterPro" id="IPR013083">
    <property type="entry name" value="Znf_RING/FYVE/PHD"/>
</dbReference>
<reference evidence="4 5" key="1">
    <citation type="submission" date="2016-09" db="EMBL/GenBank/DDBJ databases">
        <title>The draft genome of Dichanthelium oligosanthes: A C3 panicoid grass species.</title>
        <authorList>
            <person name="Studer A.J."/>
            <person name="Schnable J.C."/>
            <person name="Brutnell T.P."/>
        </authorList>
    </citation>
    <scope>NUCLEOTIDE SEQUENCE [LARGE SCALE GENOMIC DNA]</scope>
    <source>
        <strain evidence="5">cv. Kellogg 1175</strain>
        <tissue evidence="4">Leaf</tissue>
    </source>
</reference>
<proteinExistence type="predicted"/>
<organism evidence="4 5">
    <name type="scientific">Dichanthelium oligosanthes</name>
    <dbReference type="NCBI Taxonomy" id="888268"/>
    <lineage>
        <taxon>Eukaryota</taxon>
        <taxon>Viridiplantae</taxon>
        <taxon>Streptophyta</taxon>
        <taxon>Embryophyta</taxon>
        <taxon>Tracheophyta</taxon>
        <taxon>Spermatophyta</taxon>
        <taxon>Magnoliopsida</taxon>
        <taxon>Liliopsida</taxon>
        <taxon>Poales</taxon>
        <taxon>Poaceae</taxon>
        <taxon>PACMAD clade</taxon>
        <taxon>Panicoideae</taxon>
        <taxon>Panicodae</taxon>
        <taxon>Paniceae</taxon>
        <taxon>Dichantheliinae</taxon>
        <taxon>Dichanthelium</taxon>
    </lineage>
</organism>
<dbReference type="GO" id="GO:0006511">
    <property type="term" value="P:ubiquitin-dependent protein catabolic process"/>
    <property type="evidence" value="ECO:0007669"/>
    <property type="project" value="TreeGrafter"/>
</dbReference>
<dbReference type="GO" id="GO:0008270">
    <property type="term" value="F:zinc ion binding"/>
    <property type="evidence" value="ECO:0007669"/>
    <property type="project" value="UniProtKB-KW"/>
</dbReference>
<dbReference type="InterPro" id="IPR001841">
    <property type="entry name" value="Znf_RING"/>
</dbReference>
<dbReference type="Proteomes" id="UP000095767">
    <property type="component" value="Unassembled WGS sequence"/>
</dbReference>
<feature type="domain" description="RING-type" evidence="3">
    <location>
        <begin position="319"/>
        <end position="360"/>
    </location>
</feature>